<dbReference type="Pfam" id="PF00751">
    <property type="entry name" value="DM"/>
    <property type="match status" value="1"/>
</dbReference>
<dbReference type="Pfam" id="PF03474">
    <property type="entry name" value="DMA"/>
    <property type="match status" value="1"/>
</dbReference>
<evidence type="ECO:0000313" key="9">
    <source>
        <dbReference type="Proteomes" id="UP001152795"/>
    </source>
</evidence>
<evidence type="ECO:0000256" key="2">
    <source>
        <dbReference type="ARBA" id="ARBA00022723"/>
    </source>
</evidence>
<keyword evidence="3 6" id="KW-0862">Zinc</keyword>
<feature type="compositionally biased region" description="Basic and acidic residues" evidence="7">
    <location>
        <begin position="13"/>
        <end position="26"/>
    </location>
</feature>
<comment type="similarity">
    <text evidence="1">Belongs to the DMRT family.</text>
</comment>
<feature type="region of interest" description="Disordered" evidence="7">
    <location>
        <begin position="418"/>
        <end position="449"/>
    </location>
</feature>
<comment type="caution">
    <text evidence="8">The sequence shown here is derived from an EMBL/GenBank/DDBJ whole genome shotgun (WGS) entry which is preliminary data.</text>
</comment>
<dbReference type="GO" id="GO:0007548">
    <property type="term" value="P:sex differentiation"/>
    <property type="evidence" value="ECO:0007669"/>
    <property type="project" value="TreeGrafter"/>
</dbReference>
<dbReference type="InterPro" id="IPR026607">
    <property type="entry name" value="DMRT"/>
</dbReference>
<keyword evidence="5 6" id="KW-0539">Nucleus</keyword>
<feature type="region of interest" description="Disordered" evidence="7">
    <location>
        <begin position="214"/>
        <end position="301"/>
    </location>
</feature>
<organism evidence="8 9">
    <name type="scientific">Paramuricea clavata</name>
    <name type="common">Red gorgonian</name>
    <name type="synonym">Violescent sea-whip</name>
    <dbReference type="NCBI Taxonomy" id="317549"/>
    <lineage>
        <taxon>Eukaryota</taxon>
        <taxon>Metazoa</taxon>
        <taxon>Cnidaria</taxon>
        <taxon>Anthozoa</taxon>
        <taxon>Octocorallia</taxon>
        <taxon>Malacalcyonacea</taxon>
        <taxon>Plexauridae</taxon>
        <taxon>Paramuricea</taxon>
    </lineage>
</organism>
<feature type="DNA-binding region" description="DM" evidence="6">
    <location>
        <begin position="125"/>
        <end position="172"/>
    </location>
</feature>
<dbReference type="PANTHER" id="PTHR12322">
    <property type="entry name" value="DOUBLESEX AND MAB-3 RELATED TRANSCRIPTION FACTOR DMRT"/>
    <property type="match status" value="1"/>
</dbReference>
<dbReference type="GO" id="GO:0005634">
    <property type="term" value="C:nucleus"/>
    <property type="evidence" value="ECO:0007669"/>
    <property type="project" value="UniProtKB-SubCell"/>
</dbReference>
<feature type="compositionally biased region" description="Polar residues" evidence="7">
    <location>
        <begin position="418"/>
        <end position="427"/>
    </location>
</feature>
<feature type="compositionally biased region" description="Basic and acidic residues" evidence="7">
    <location>
        <begin position="246"/>
        <end position="265"/>
    </location>
</feature>
<name>A0A6S7FJE0_PARCT</name>
<protein>
    <submittedName>
        <fullName evidence="8">Doublesex- and mab-3-related transcription factor A2-like isoform X1</fullName>
    </submittedName>
</protein>
<dbReference type="SUPFAM" id="SSF82927">
    <property type="entry name" value="Cysteine-rich DNA binding domain, (DM domain)"/>
    <property type="match status" value="1"/>
</dbReference>
<accession>A0A6S7FJE0</accession>
<dbReference type="OrthoDB" id="5842031at2759"/>
<feature type="compositionally biased region" description="Basic and acidic residues" evidence="7">
    <location>
        <begin position="59"/>
        <end position="68"/>
    </location>
</feature>
<evidence type="ECO:0000256" key="6">
    <source>
        <dbReference type="PROSITE-ProRule" id="PRU00070"/>
    </source>
</evidence>
<feature type="region of interest" description="Disordered" evidence="7">
    <location>
        <begin position="1"/>
        <end position="120"/>
    </location>
</feature>
<dbReference type="PROSITE" id="PS40000">
    <property type="entry name" value="DM_1"/>
    <property type="match status" value="1"/>
</dbReference>
<dbReference type="EMBL" id="CACRXK020000018">
    <property type="protein sequence ID" value="CAB3976883.1"/>
    <property type="molecule type" value="Genomic_DNA"/>
</dbReference>
<keyword evidence="2 6" id="KW-0479">Metal-binding</keyword>
<dbReference type="AlphaFoldDB" id="A0A6S7FJE0"/>
<dbReference type="SMART" id="SM00301">
    <property type="entry name" value="DM"/>
    <property type="match status" value="1"/>
</dbReference>
<comment type="subcellular location">
    <subcellularLocation>
        <location evidence="6">Nucleus</location>
    </subcellularLocation>
</comment>
<evidence type="ECO:0000256" key="4">
    <source>
        <dbReference type="ARBA" id="ARBA00023125"/>
    </source>
</evidence>
<dbReference type="FunFam" id="4.10.1040.10:FF:000001">
    <property type="entry name" value="doublesex- and mab-3-related transcription factor 1"/>
    <property type="match status" value="1"/>
</dbReference>
<dbReference type="Proteomes" id="UP001152795">
    <property type="component" value="Unassembled WGS sequence"/>
</dbReference>
<dbReference type="GO" id="GO:0000981">
    <property type="term" value="F:DNA-binding transcription factor activity, RNA polymerase II-specific"/>
    <property type="evidence" value="ECO:0007669"/>
    <property type="project" value="TreeGrafter"/>
</dbReference>
<keyword evidence="4 6" id="KW-0238">DNA-binding</keyword>
<keyword evidence="9" id="KW-1185">Reference proteome</keyword>
<feature type="compositionally biased region" description="Polar residues" evidence="7">
    <location>
        <begin position="287"/>
        <end position="300"/>
    </location>
</feature>
<proteinExistence type="inferred from homology"/>
<feature type="compositionally biased region" description="Basic and acidic residues" evidence="7">
    <location>
        <begin position="220"/>
        <end position="235"/>
    </location>
</feature>
<sequence>MKEGDNLSEQFEESSREPRGMVERESYIVLTSSRQQSREDRSNSSREGSPEAIQARRNSSHENGHSSDPEVPSENMHFRHEASMVHTEHESPTNHLSMNNDAKENEDNSGPPSPSDPAYHRTPKCARCRNHGAVAWLKGHKPYCRWKDCTCSKCLLVAERQRITAARVALLRQQRKDRARKTSGEIGYQMDNREYERQTVLQRHSYGMSVPLARSAENNSPEHEEPTSSDDKSEEAMPSPTNDPVIKQEKPDHDELEHSYLERVRNRLCTSPNGKRPRSEDSGVCVSPTSLARMSENSSNKRLRTDPMTVLYKSFPTHNRNVLETIYRGCVGNVVQAIEFILENQSTCPPLPMITAPAAPRNFLADSRRENILSAFRPPEIVTTDTESVPRRPELPHTTFYLTPRNGDRIVPNIQLTSRFPTVNTSPVPLARTRDTASPSDDDEEEDEEHKYCTNCGRKTQLTDNFCGSCGHRLTRS</sequence>
<gene>
    <name evidence="8" type="ORF">PACLA_8A007456</name>
</gene>
<reference evidence="8" key="1">
    <citation type="submission" date="2020-04" db="EMBL/GenBank/DDBJ databases">
        <authorList>
            <person name="Alioto T."/>
            <person name="Alioto T."/>
            <person name="Gomez Garrido J."/>
        </authorList>
    </citation>
    <scope>NUCLEOTIDE SEQUENCE</scope>
    <source>
        <strain evidence="8">A484AB</strain>
    </source>
</reference>
<dbReference type="PANTHER" id="PTHR12322:SF53">
    <property type="entry name" value="DOUBLESEX-MAB RELATED 11E"/>
    <property type="match status" value="1"/>
</dbReference>
<dbReference type="InterPro" id="IPR036407">
    <property type="entry name" value="DM_DNA-bd_sf"/>
</dbReference>
<dbReference type="PROSITE" id="PS50809">
    <property type="entry name" value="DM_2"/>
    <property type="match status" value="1"/>
</dbReference>
<dbReference type="InterPro" id="IPR005173">
    <property type="entry name" value="DMA"/>
</dbReference>
<evidence type="ECO:0000256" key="7">
    <source>
        <dbReference type="SAM" id="MobiDB-lite"/>
    </source>
</evidence>
<evidence type="ECO:0000256" key="1">
    <source>
        <dbReference type="ARBA" id="ARBA00006834"/>
    </source>
</evidence>
<evidence type="ECO:0000256" key="3">
    <source>
        <dbReference type="ARBA" id="ARBA00022833"/>
    </source>
</evidence>
<evidence type="ECO:0000313" key="8">
    <source>
        <dbReference type="EMBL" id="CAB3976883.1"/>
    </source>
</evidence>
<dbReference type="Gene3D" id="4.10.1040.10">
    <property type="entry name" value="DM DNA-binding domain"/>
    <property type="match status" value="1"/>
</dbReference>
<dbReference type="GO" id="GO:0000978">
    <property type="term" value="F:RNA polymerase II cis-regulatory region sequence-specific DNA binding"/>
    <property type="evidence" value="ECO:0007669"/>
    <property type="project" value="TreeGrafter"/>
</dbReference>
<feature type="compositionally biased region" description="Basic and acidic residues" evidence="7">
    <location>
        <begin position="76"/>
        <end position="92"/>
    </location>
</feature>
<dbReference type="InterPro" id="IPR001275">
    <property type="entry name" value="DM_DNA-bd"/>
</dbReference>
<dbReference type="GO" id="GO:0046872">
    <property type="term" value="F:metal ion binding"/>
    <property type="evidence" value="ECO:0007669"/>
    <property type="project" value="UniProtKB-KW"/>
</dbReference>
<evidence type="ECO:0000256" key="5">
    <source>
        <dbReference type="ARBA" id="ARBA00023242"/>
    </source>
</evidence>